<protein>
    <submittedName>
        <fullName evidence="9">Gastrula zinc finger protein XlCGF57.1</fullName>
    </submittedName>
</protein>
<evidence type="ECO:0000259" key="8">
    <source>
        <dbReference type="PROSITE" id="PS50157"/>
    </source>
</evidence>
<dbReference type="GO" id="GO:0005634">
    <property type="term" value="C:nucleus"/>
    <property type="evidence" value="ECO:0007669"/>
    <property type="project" value="UniProtKB-SubCell"/>
</dbReference>
<dbReference type="AlphaFoldDB" id="A0A0X3PUW0"/>
<dbReference type="EMBL" id="GEEE01007534">
    <property type="protein sequence ID" value="JAP55691.1"/>
    <property type="molecule type" value="Transcribed_RNA"/>
</dbReference>
<dbReference type="FunFam" id="3.30.160.60:FF:000630">
    <property type="entry name" value="Zinc finger protein 180"/>
    <property type="match status" value="1"/>
</dbReference>
<feature type="non-terminal residue" evidence="9">
    <location>
        <position position="1"/>
    </location>
</feature>
<evidence type="ECO:0000256" key="6">
    <source>
        <dbReference type="ARBA" id="ARBA00023242"/>
    </source>
</evidence>
<dbReference type="PROSITE" id="PS50157">
    <property type="entry name" value="ZINC_FINGER_C2H2_2"/>
    <property type="match status" value="3"/>
</dbReference>
<feature type="domain" description="C2H2-type" evidence="8">
    <location>
        <begin position="202"/>
        <end position="224"/>
    </location>
</feature>
<keyword evidence="5" id="KW-0862">Zinc</keyword>
<sequence>QVHLRTPLCSAAFFEAGRELLLRLSAMTHTCEHCGACFMRPSRLQVHLRTHTGERPFRCSCGRSYIRRQHLVRHQAKCTGDCSSSPAQPALGASSKSQNSFGQTDYSCPQCGAGPFAKKKSVWAHLAIVHGERRFRCDECGNRFPTKSKLERHLSRHHKLQCLLCPASSEANPDSVTQLPAIFENFSKLRKHLATCHPIPAFTCSVCQLRFTRAQHLADHMATH</sequence>
<evidence type="ECO:0000256" key="7">
    <source>
        <dbReference type="PROSITE-ProRule" id="PRU00042"/>
    </source>
</evidence>
<evidence type="ECO:0000256" key="4">
    <source>
        <dbReference type="ARBA" id="ARBA00022771"/>
    </source>
</evidence>
<proteinExistence type="predicted"/>
<evidence type="ECO:0000313" key="9">
    <source>
        <dbReference type="EMBL" id="JAP55691.1"/>
    </source>
</evidence>
<dbReference type="GO" id="GO:0010468">
    <property type="term" value="P:regulation of gene expression"/>
    <property type="evidence" value="ECO:0007669"/>
    <property type="project" value="TreeGrafter"/>
</dbReference>
<accession>A0A0X3PUW0</accession>
<dbReference type="PANTHER" id="PTHR16515">
    <property type="entry name" value="PR DOMAIN ZINC FINGER PROTEIN"/>
    <property type="match status" value="1"/>
</dbReference>
<feature type="domain" description="C2H2-type" evidence="8">
    <location>
        <begin position="135"/>
        <end position="157"/>
    </location>
</feature>
<dbReference type="InterPro" id="IPR036236">
    <property type="entry name" value="Znf_C2H2_sf"/>
</dbReference>
<dbReference type="PANTHER" id="PTHR16515:SF49">
    <property type="entry name" value="GASTRULA ZINC FINGER PROTEIN XLCGF49.1-LIKE-RELATED"/>
    <property type="match status" value="1"/>
</dbReference>
<evidence type="ECO:0000256" key="3">
    <source>
        <dbReference type="ARBA" id="ARBA00022737"/>
    </source>
</evidence>
<name>A0A0X3PUW0_SCHSO</name>
<dbReference type="Pfam" id="PF13894">
    <property type="entry name" value="zf-C2H2_4"/>
    <property type="match status" value="1"/>
</dbReference>
<dbReference type="InterPro" id="IPR013087">
    <property type="entry name" value="Znf_C2H2_type"/>
</dbReference>
<reference evidence="9" key="1">
    <citation type="submission" date="2016-01" db="EMBL/GenBank/DDBJ databases">
        <title>Reference transcriptome for the parasite Schistocephalus solidus: insights into the molecular evolution of parasitism.</title>
        <authorList>
            <person name="Hebert F.O."/>
            <person name="Grambauer S."/>
            <person name="Barber I."/>
            <person name="Landry C.R."/>
            <person name="Aubin-Horth N."/>
        </authorList>
    </citation>
    <scope>NUCLEOTIDE SEQUENCE</scope>
</reference>
<keyword evidence="6" id="KW-0539">Nucleus</keyword>
<dbReference type="Gene3D" id="3.30.160.60">
    <property type="entry name" value="Classic Zinc Finger"/>
    <property type="match status" value="4"/>
</dbReference>
<feature type="non-terminal residue" evidence="9">
    <location>
        <position position="224"/>
    </location>
</feature>
<evidence type="ECO:0000256" key="1">
    <source>
        <dbReference type="ARBA" id="ARBA00004123"/>
    </source>
</evidence>
<dbReference type="InterPro" id="IPR050331">
    <property type="entry name" value="Zinc_finger"/>
</dbReference>
<comment type="subcellular location">
    <subcellularLocation>
        <location evidence="1">Nucleus</location>
    </subcellularLocation>
</comment>
<evidence type="ECO:0000256" key="2">
    <source>
        <dbReference type="ARBA" id="ARBA00022723"/>
    </source>
</evidence>
<dbReference type="SUPFAM" id="SSF57667">
    <property type="entry name" value="beta-beta-alpha zinc fingers"/>
    <property type="match status" value="3"/>
</dbReference>
<dbReference type="FunFam" id="3.30.160.60:FF:000446">
    <property type="entry name" value="Zinc finger protein"/>
    <property type="match status" value="1"/>
</dbReference>
<feature type="domain" description="C2H2-type" evidence="8">
    <location>
        <begin position="29"/>
        <end position="56"/>
    </location>
</feature>
<evidence type="ECO:0000256" key="5">
    <source>
        <dbReference type="ARBA" id="ARBA00022833"/>
    </source>
</evidence>
<keyword evidence="4 7" id="KW-0863">Zinc-finger</keyword>
<dbReference type="Pfam" id="PF00096">
    <property type="entry name" value="zf-C2H2"/>
    <property type="match status" value="2"/>
</dbReference>
<gene>
    <name evidence="9" type="primary">ZG57</name>
    <name evidence="9" type="ORF">TR102912</name>
</gene>
<dbReference type="FunFam" id="3.30.160.60:FF:000100">
    <property type="entry name" value="Zinc finger 45-like"/>
    <property type="match status" value="2"/>
</dbReference>
<organism evidence="9">
    <name type="scientific">Schistocephalus solidus</name>
    <name type="common">Tapeworm</name>
    <dbReference type="NCBI Taxonomy" id="70667"/>
    <lineage>
        <taxon>Eukaryota</taxon>
        <taxon>Metazoa</taxon>
        <taxon>Spiralia</taxon>
        <taxon>Lophotrochozoa</taxon>
        <taxon>Platyhelminthes</taxon>
        <taxon>Cestoda</taxon>
        <taxon>Eucestoda</taxon>
        <taxon>Diphyllobothriidea</taxon>
        <taxon>Diphyllobothriidae</taxon>
        <taxon>Schistocephalus</taxon>
    </lineage>
</organism>
<keyword evidence="3" id="KW-0677">Repeat</keyword>
<dbReference type="SMART" id="SM00355">
    <property type="entry name" value="ZnF_C2H2"/>
    <property type="match status" value="5"/>
</dbReference>
<dbReference type="GO" id="GO:0008270">
    <property type="term" value="F:zinc ion binding"/>
    <property type="evidence" value="ECO:0007669"/>
    <property type="project" value="UniProtKB-KW"/>
</dbReference>
<dbReference type="PROSITE" id="PS00028">
    <property type="entry name" value="ZINC_FINGER_C2H2_1"/>
    <property type="match status" value="2"/>
</dbReference>
<keyword evidence="2" id="KW-0479">Metal-binding</keyword>